<dbReference type="EnsemblMetazoa" id="CLYHEMT002666.1">
    <property type="protein sequence ID" value="CLYHEMP002666.1"/>
    <property type="gene ID" value="CLYHEMG002666"/>
</dbReference>
<name>A0A7M5V359_9CNID</name>
<dbReference type="AlphaFoldDB" id="A0A7M5V359"/>
<keyword evidence="3" id="KW-1185">Reference proteome</keyword>
<sequence>MKVFLVILAFCVFGTEQKECKDTSTKAKCDLMIKMFGFKDYCMKESDFNKMCRLSCGFCVKPTTPMPTPKPDPKCKDTSTKAKCDLMIKMFGFKDYCMKESDFNKMCQLSCGFCVKPSSN</sequence>
<dbReference type="RefSeq" id="XP_066929659.1">
    <property type="nucleotide sequence ID" value="XM_067073558.1"/>
</dbReference>
<evidence type="ECO:0000313" key="2">
    <source>
        <dbReference type="EnsemblMetazoa" id="CLYHEMP002666.1"/>
    </source>
</evidence>
<feature type="signal peptide" evidence="1">
    <location>
        <begin position="1"/>
        <end position="17"/>
    </location>
</feature>
<keyword evidence="1" id="KW-0732">Signal</keyword>
<protein>
    <recommendedName>
        <fullName evidence="4">ShKT domain-containing protein</fullName>
    </recommendedName>
</protein>
<proteinExistence type="predicted"/>
<accession>A0A7M5V359</accession>
<feature type="chain" id="PRO_5029498554" description="ShKT domain-containing protein" evidence="1">
    <location>
        <begin position="18"/>
        <end position="120"/>
    </location>
</feature>
<evidence type="ECO:0000256" key="1">
    <source>
        <dbReference type="SAM" id="SignalP"/>
    </source>
</evidence>
<dbReference type="Proteomes" id="UP000594262">
    <property type="component" value="Unplaced"/>
</dbReference>
<evidence type="ECO:0000313" key="3">
    <source>
        <dbReference type="Proteomes" id="UP000594262"/>
    </source>
</evidence>
<evidence type="ECO:0008006" key="4">
    <source>
        <dbReference type="Google" id="ProtNLM"/>
    </source>
</evidence>
<organism evidence="2 3">
    <name type="scientific">Clytia hemisphaerica</name>
    <dbReference type="NCBI Taxonomy" id="252671"/>
    <lineage>
        <taxon>Eukaryota</taxon>
        <taxon>Metazoa</taxon>
        <taxon>Cnidaria</taxon>
        <taxon>Hydrozoa</taxon>
        <taxon>Hydroidolina</taxon>
        <taxon>Leptothecata</taxon>
        <taxon>Obeliida</taxon>
        <taxon>Clytiidae</taxon>
        <taxon>Clytia</taxon>
    </lineage>
</organism>
<dbReference type="GeneID" id="136817219"/>
<reference evidence="2" key="1">
    <citation type="submission" date="2021-01" db="UniProtKB">
        <authorList>
            <consortium name="EnsemblMetazoa"/>
        </authorList>
    </citation>
    <scope>IDENTIFICATION</scope>
</reference>